<dbReference type="OrthoDB" id="190846at2759"/>
<dbReference type="InterPro" id="IPR003386">
    <property type="entry name" value="LACT/PDAT_acylTrfase"/>
</dbReference>
<dbReference type="Gene3D" id="3.40.50.1820">
    <property type="entry name" value="alpha/beta hydrolase"/>
    <property type="match status" value="2"/>
</dbReference>
<proteinExistence type="predicted"/>
<evidence type="ECO:0000313" key="2">
    <source>
        <dbReference type="EMBL" id="GFU11525.1"/>
    </source>
</evidence>
<name>A0A8X6UEP2_NEPPI</name>
<dbReference type="Proteomes" id="UP000887013">
    <property type="component" value="Unassembled WGS sequence"/>
</dbReference>
<evidence type="ECO:0000313" key="3">
    <source>
        <dbReference type="Proteomes" id="UP000887013"/>
    </source>
</evidence>
<dbReference type="PANTHER" id="PTHR11440">
    <property type="entry name" value="LECITHIN-CHOLESTEROL ACYLTRANSFERASE-RELATED"/>
    <property type="match status" value="1"/>
</dbReference>
<comment type="caution">
    <text evidence="2">The sequence shown here is derived from an EMBL/GenBank/DDBJ whole genome shotgun (WGS) entry which is preliminary data.</text>
</comment>
<feature type="chain" id="PRO_5036482812" evidence="1">
    <location>
        <begin position="27"/>
        <end position="417"/>
    </location>
</feature>
<keyword evidence="3" id="KW-1185">Reference proteome</keyword>
<evidence type="ECO:0000256" key="1">
    <source>
        <dbReference type="SAM" id="SignalP"/>
    </source>
</evidence>
<protein>
    <submittedName>
        <fullName evidence="2">Phospholipase A2 group XV</fullName>
    </submittedName>
</protein>
<dbReference type="SUPFAM" id="SSF53474">
    <property type="entry name" value="alpha/beta-Hydrolases"/>
    <property type="match status" value="1"/>
</dbReference>
<accession>A0A8X6UEP2</accession>
<keyword evidence="1" id="KW-0732">Signal</keyword>
<dbReference type="AlphaFoldDB" id="A0A8X6UEP2"/>
<gene>
    <name evidence="2" type="primary">Pla2g15</name>
    <name evidence="2" type="ORF">NPIL_478491</name>
</gene>
<dbReference type="GO" id="GO:0006629">
    <property type="term" value="P:lipid metabolic process"/>
    <property type="evidence" value="ECO:0007669"/>
    <property type="project" value="InterPro"/>
</dbReference>
<dbReference type="GO" id="GO:0008374">
    <property type="term" value="F:O-acyltransferase activity"/>
    <property type="evidence" value="ECO:0007669"/>
    <property type="project" value="InterPro"/>
</dbReference>
<feature type="signal peptide" evidence="1">
    <location>
        <begin position="1"/>
        <end position="26"/>
    </location>
</feature>
<dbReference type="Pfam" id="PF02450">
    <property type="entry name" value="LCAT"/>
    <property type="match status" value="2"/>
</dbReference>
<dbReference type="InterPro" id="IPR029058">
    <property type="entry name" value="AB_hydrolase_fold"/>
</dbReference>
<organism evidence="2 3">
    <name type="scientific">Nephila pilipes</name>
    <name type="common">Giant wood spider</name>
    <name type="synonym">Nephila maculata</name>
    <dbReference type="NCBI Taxonomy" id="299642"/>
    <lineage>
        <taxon>Eukaryota</taxon>
        <taxon>Metazoa</taxon>
        <taxon>Ecdysozoa</taxon>
        <taxon>Arthropoda</taxon>
        <taxon>Chelicerata</taxon>
        <taxon>Arachnida</taxon>
        <taxon>Araneae</taxon>
        <taxon>Araneomorphae</taxon>
        <taxon>Entelegynae</taxon>
        <taxon>Araneoidea</taxon>
        <taxon>Nephilidae</taxon>
        <taxon>Nephila</taxon>
    </lineage>
</organism>
<dbReference type="EMBL" id="BMAW01125232">
    <property type="protein sequence ID" value="GFU11525.1"/>
    <property type="molecule type" value="Genomic_DNA"/>
</dbReference>
<sequence>MISRVFSILFAAHILMLLYFPTSNCATRLHKRQTTKHSPVILVPGDGGSQLESKLDKPETVHYFCNKKSDSYFSLWLNLELLVPYVVDCWVDNMRLVYDNETRTTSNAPGVFIRVPDFGNTSSVDWLDPSQISPSSYFINIIDMLITEGYRRGIDVRGAPYDFRKGPNELTDFFGAVKNMTEETYEMNAQTKITFVCHSMGCPLMSYFFNQQTEEWKDKYIKALVSLGGAWGGAVKAMKTFASGENLGVFVISQVNVRKEQRTCPSLAYMMPSDQLWDPNEIIMITDKKNYTIRDFYDFFQDIQFPDGYEMVKDTYPYAHAGLNPPGVEVHCLYGSNVTNTIERLDFRDTSHFPDNPKLILGNGDGTVNIRSLEACKRWIGKQKQKVNFKPLYNVDHMGILADQQTLDYIKQVVNTW</sequence>
<reference evidence="2" key="1">
    <citation type="submission" date="2020-08" db="EMBL/GenBank/DDBJ databases">
        <title>Multicomponent nature underlies the extraordinary mechanical properties of spider dragline silk.</title>
        <authorList>
            <person name="Kono N."/>
            <person name="Nakamura H."/>
            <person name="Mori M."/>
            <person name="Yoshida Y."/>
            <person name="Ohtoshi R."/>
            <person name="Malay A.D."/>
            <person name="Moran D.A.P."/>
            <person name="Tomita M."/>
            <person name="Numata K."/>
            <person name="Arakawa K."/>
        </authorList>
    </citation>
    <scope>NUCLEOTIDE SEQUENCE</scope>
</reference>